<keyword evidence="1" id="KW-0812">Transmembrane</keyword>
<feature type="transmembrane region" description="Helical" evidence="1">
    <location>
        <begin position="21"/>
        <end position="41"/>
    </location>
</feature>
<gene>
    <name evidence="2" type="ORF">EYF80_053920</name>
</gene>
<dbReference type="Proteomes" id="UP000314294">
    <property type="component" value="Unassembled WGS sequence"/>
</dbReference>
<comment type="caution">
    <text evidence="2">The sequence shown here is derived from an EMBL/GenBank/DDBJ whole genome shotgun (WGS) entry which is preliminary data.</text>
</comment>
<keyword evidence="3" id="KW-1185">Reference proteome</keyword>
<keyword evidence="1" id="KW-0472">Membrane</keyword>
<accession>A0A4Z2F4T5</accession>
<reference evidence="2 3" key="1">
    <citation type="submission" date="2019-03" db="EMBL/GenBank/DDBJ databases">
        <title>First draft genome of Liparis tanakae, snailfish: a comprehensive survey of snailfish specific genes.</title>
        <authorList>
            <person name="Kim W."/>
            <person name="Song I."/>
            <person name="Jeong J.-H."/>
            <person name="Kim D."/>
            <person name="Kim S."/>
            <person name="Ryu S."/>
            <person name="Song J.Y."/>
            <person name="Lee S.K."/>
        </authorList>
    </citation>
    <scope>NUCLEOTIDE SEQUENCE [LARGE SCALE GENOMIC DNA]</scope>
    <source>
        <tissue evidence="2">Muscle</tissue>
    </source>
</reference>
<dbReference type="AlphaFoldDB" id="A0A4Z2F4T5"/>
<name>A0A4Z2F4T5_9TELE</name>
<evidence type="ECO:0000256" key="1">
    <source>
        <dbReference type="SAM" id="Phobius"/>
    </source>
</evidence>
<sequence>MPTLLGAAGCWSESLWYQTPGLLAALFVGLSPGLLFVALVVPPLVEAAGPPVPPLPPRVEVPVLLAALFVGLSPGLLFVALVPPLVEAAGPPRPLVEAPALLTALAIFLLLILLFVGGALVELLLVVVAMRRLPYALLSLLFIV</sequence>
<proteinExistence type="predicted"/>
<evidence type="ECO:0000313" key="2">
    <source>
        <dbReference type="EMBL" id="TNN35913.1"/>
    </source>
</evidence>
<dbReference type="EMBL" id="SRLO01001687">
    <property type="protein sequence ID" value="TNN35913.1"/>
    <property type="molecule type" value="Genomic_DNA"/>
</dbReference>
<evidence type="ECO:0000313" key="3">
    <source>
        <dbReference type="Proteomes" id="UP000314294"/>
    </source>
</evidence>
<protein>
    <submittedName>
        <fullName evidence="2">Uncharacterized protein</fullName>
    </submittedName>
</protein>
<organism evidence="2 3">
    <name type="scientific">Liparis tanakae</name>
    <name type="common">Tanaka's snailfish</name>
    <dbReference type="NCBI Taxonomy" id="230148"/>
    <lineage>
        <taxon>Eukaryota</taxon>
        <taxon>Metazoa</taxon>
        <taxon>Chordata</taxon>
        <taxon>Craniata</taxon>
        <taxon>Vertebrata</taxon>
        <taxon>Euteleostomi</taxon>
        <taxon>Actinopterygii</taxon>
        <taxon>Neopterygii</taxon>
        <taxon>Teleostei</taxon>
        <taxon>Neoteleostei</taxon>
        <taxon>Acanthomorphata</taxon>
        <taxon>Eupercaria</taxon>
        <taxon>Perciformes</taxon>
        <taxon>Cottioidei</taxon>
        <taxon>Cottales</taxon>
        <taxon>Liparidae</taxon>
        <taxon>Liparis</taxon>
    </lineage>
</organism>
<feature type="transmembrane region" description="Helical" evidence="1">
    <location>
        <begin position="98"/>
        <end position="117"/>
    </location>
</feature>
<feature type="transmembrane region" description="Helical" evidence="1">
    <location>
        <begin position="61"/>
        <end position="86"/>
    </location>
</feature>
<keyword evidence="1" id="KW-1133">Transmembrane helix</keyword>